<accession>A0AAV4NAG1</accession>
<keyword evidence="1" id="KW-1133">Transmembrane helix</keyword>
<proteinExistence type="predicted"/>
<keyword evidence="1" id="KW-0812">Transmembrane</keyword>
<sequence length="326" mass="35920">MRKKTNKLQDSIGCPFSLSDFRESIADANEITRLNLTVTLPGRKGFNRASSLAEHSTAESETRMKIFFALLLTAIVGIVSCDIVCMQFKLSTCVMIRAVQHRGNFLCVGNHNELLECLLNGARDCNVESEQVVQDVLNIYNTTCIEGTDMNTLFKRHKDCVFTTAALGNAVCMRPVLREISSLGFRINPTRSFKEKTLRIACKYSASGDNCINNNINTTCGAEAMRFRQRLSDAPIRLSNDACLVVSQSNEAETNEIHYALMQNDAISVQTASSSNHHSVAAAGLHVASTVSPNYMLPQSAATHLSVPQSFIIALIVVTMFKMSFY</sequence>
<keyword evidence="3" id="KW-1185">Reference proteome</keyword>
<evidence type="ECO:0000256" key="1">
    <source>
        <dbReference type="SAM" id="Phobius"/>
    </source>
</evidence>
<comment type="caution">
    <text evidence="2">The sequence shown here is derived from an EMBL/GenBank/DDBJ whole genome shotgun (WGS) entry which is preliminary data.</text>
</comment>
<dbReference type="AlphaFoldDB" id="A0AAV4NAG1"/>
<protein>
    <submittedName>
        <fullName evidence="2">Uncharacterized protein</fullName>
    </submittedName>
</protein>
<gene>
    <name evidence="2" type="primary">AVEN_157107_1</name>
    <name evidence="2" type="ORF">CEXT_7021</name>
</gene>
<organism evidence="2 3">
    <name type="scientific">Caerostris extrusa</name>
    <name type="common">Bark spider</name>
    <name type="synonym">Caerostris bankana</name>
    <dbReference type="NCBI Taxonomy" id="172846"/>
    <lineage>
        <taxon>Eukaryota</taxon>
        <taxon>Metazoa</taxon>
        <taxon>Ecdysozoa</taxon>
        <taxon>Arthropoda</taxon>
        <taxon>Chelicerata</taxon>
        <taxon>Arachnida</taxon>
        <taxon>Araneae</taxon>
        <taxon>Araneomorphae</taxon>
        <taxon>Entelegynae</taxon>
        <taxon>Araneoidea</taxon>
        <taxon>Araneidae</taxon>
        <taxon>Caerostris</taxon>
    </lineage>
</organism>
<name>A0AAV4NAG1_CAEEX</name>
<evidence type="ECO:0000313" key="2">
    <source>
        <dbReference type="EMBL" id="GIX80666.1"/>
    </source>
</evidence>
<dbReference type="EMBL" id="BPLR01020613">
    <property type="protein sequence ID" value="GIX80666.1"/>
    <property type="molecule type" value="Genomic_DNA"/>
</dbReference>
<evidence type="ECO:0000313" key="3">
    <source>
        <dbReference type="Proteomes" id="UP001054945"/>
    </source>
</evidence>
<feature type="transmembrane region" description="Helical" evidence="1">
    <location>
        <begin position="66"/>
        <end position="90"/>
    </location>
</feature>
<keyword evidence="1" id="KW-0472">Membrane</keyword>
<dbReference type="Proteomes" id="UP001054945">
    <property type="component" value="Unassembled WGS sequence"/>
</dbReference>
<reference evidence="2 3" key="1">
    <citation type="submission" date="2021-06" db="EMBL/GenBank/DDBJ databases">
        <title>Caerostris extrusa draft genome.</title>
        <authorList>
            <person name="Kono N."/>
            <person name="Arakawa K."/>
        </authorList>
    </citation>
    <scope>NUCLEOTIDE SEQUENCE [LARGE SCALE GENOMIC DNA]</scope>
</reference>